<evidence type="ECO:0000313" key="2">
    <source>
        <dbReference type="EMBL" id="CAM0512478.1"/>
    </source>
</evidence>
<evidence type="ECO:0008006" key="4">
    <source>
        <dbReference type="Google" id="ProtNLM"/>
    </source>
</evidence>
<protein>
    <recommendedName>
        <fullName evidence="4">Spectrin repeat-containing domain protein</fullName>
    </recommendedName>
</protein>
<dbReference type="SMART" id="SM00150">
    <property type="entry name" value="SPEC"/>
    <property type="match status" value="2"/>
</dbReference>
<dbReference type="Pfam" id="PF00435">
    <property type="entry name" value="Spectrin"/>
    <property type="match status" value="2"/>
</dbReference>
<dbReference type="Proteomes" id="UP001189180">
    <property type="component" value="Unassembled WGS sequence"/>
</dbReference>
<dbReference type="Gene3D" id="1.20.58.60">
    <property type="match status" value="2"/>
</dbReference>
<name>A0ABC9HI79_FASHE</name>
<organism evidence="2 3">
    <name type="scientific">Fasciola hepatica</name>
    <name type="common">Liver fluke</name>
    <dbReference type="NCBI Taxonomy" id="6192"/>
    <lineage>
        <taxon>Eukaryota</taxon>
        <taxon>Metazoa</taxon>
        <taxon>Spiralia</taxon>
        <taxon>Lophotrochozoa</taxon>
        <taxon>Platyhelminthes</taxon>
        <taxon>Trematoda</taxon>
        <taxon>Digenea</taxon>
        <taxon>Plagiorchiida</taxon>
        <taxon>Echinostomata</taxon>
        <taxon>Echinostomatoidea</taxon>
        <taxon>Fasciolidae</taxon>
        <taxon>Fasciola</taxon>
    </lineage>
</organism>
<keyword evidence="3" id="KW-1185">Reference proteome</keyword>
<dbReference type="SUPFAM" id="SSF46966">
    <property type="entry name" value="Spectrin repeat"/>
    <property type="match status" value="3"/>
</dbReference>
<gene>
    <name evidence="2" type="ORF">FHB240107_LOCUS8615</name>
</gene>
<dbReference type="PANTHER" id="PTHR11915">
    <property type="entry name" value="SPECTRIN/FILAMIN RELATED CYTOSKELETAL PROTEIN"/>
    <property type="match status" value="1"/>
</dbReference>
<dbReference type="InterPro" id="IPR002017">
    <property type="entry name" value="Spectrin_repeat"/>
</dbReference>
<keyword evidence="1" id="KW-0677">Repeat</keyword>
<dbReference type="InterPro" id="IPR018159">
    <property type="entry name" value="Spectrin/alpha-actinin"/>
</dbReference>
<comment type="caution">
    <text evidence="2">The sequence shown here is derived from an EMBL/GenBank/DDBJ whole genome shotgun (WGS) entry which is preliminary data.</text>
</comment>
<reference evidence="2 3" key="1">
    <citation type="submission" date="2024-08" db="EMBL/GenBank/DDBJ databases">
        <authorList>
            <person name="Paterson S."/>
        </authorList>
    </citation>
    <scope>NUCLEOTIDE SEQUENCE [LARGE SCALE GENOMIC DNA]</scope>
</reference>
<dbReference type="EMBL" id="CANUEZ050000215">
    <property type="protein sequence ID" value="CAM0512478.1"/>
    <property type="molecule type" value="Genomic_DNA"/>
</dbReference>
<accession>A0ABC9HI79</accession>
<dbReference type="AlphaFoldDB" id="A0ABC9HI79"/>
<sequence>MWIHRQKLLEDSLSIQKLFHEAKQLDAMMGRQEGRLIDKDLLKHASTGQLQTFLDQQTQMIEAVESYRGSVESVCELGRQLIRGQVAGMVRIEQKVFSLKHRYANLCAMVHDRKCLLLEWITFRDMLQKIDLIQEWLCEKKERLDEVDQTMATSHITPEEKEAYRPFVGKQYAQLRQLESELDMHTQRIQQVFQDVINAQKYYHRLLFDLGDEQIWIRERINVANNQDVGRSLLAVNHLIRQHRSMLQEVAVRDAHVESLLKEAASILIQWQTRAAGSTASKDLTNGSDQILLHSKGIKFRLRTQVLHDLTTRPVGSYIPQRTRLRFRQKSIDRFSRYGLHETSSCFSNFEFEYWSIVLISSSQ</sequence>
<evidence type="ECO:0000256" key="1">
    <source>
        <dbReference type="ARBA" id="ARBA00022737"/>
    </source>
</evidence>
<proteinExistence type="predicted"/>
<evidence type="ECO:0000313" key="3">
    <source>
        <dbReference type="Proteomes" id="UP001189180"/>
    </source>
</evidence>